<keyword evidence="4" id="KW-1185">Reference proteome</keyword>
<dbReference type="EMBL" id="MU838997">
    <property type="protein sequence ID" value="KAK1772750.1"/>
    <property type="molecule type" value="Genomic_DNA"/>
</dbReference>
<feature type="compositionally biased region" description="Basic residues" evidence="1">
    <location>
        <begin position="127"/>
        <end position="140"/>
    </location>
</feature>
<evidence type="ECO:0000313" key="3">
    <source>
        <dbReference type="EMBL" id="KAK1772750.1"/>
    </source>
</evidence>
<feature type="region of interest" description="Disordered" evidence="1">
    <location>
        <begin position="118"/>
        <end position="186"/>
    </location>
</feature>
<keyword evidence="2" id="KW-0812">Transmembrane</keyword>
<evidence type="ECO:0000256" key="1">
    <source>
        <dbReference type="SAM" id="MobiDB-lite"/>
    </source>
</evidence>
<gene>
    <name evidence="3" type="ORF">QBC33DRAFT_28792</name>
</gene>
<evidence type="ECO:0000313" key="4">
    <source>
        <dbReference type="Proteomes" id="UP001244011"/>
    </source>
</evidence>
<keyword evidence="2" id="KW-0472">Membrane</keyword>
<feature type="transmembrane region" description="Helical" evidence="2">
    <location>
        <begin position="74"/>
        <end position="94"/>
    </location>
</feature>
<proteinExistence type="predicted"/>
<protein>
    <submittedName>
        <fullName evidence="3">Uncharacterized protein</fullName>
    </submittedName>
</protein>
<feature type="compositionally biased region" description="Basic and acidic residues" evidence="1">
    <location>
        <begin position="165"/>
        <end position="177"/>
    </location>
</feature>
<dbReference type="GeneID" id="85306495"/>
<organism evidence="3 4">
    <name type="scientific">Phialemonium atrogriseum</name>
    <dbReference type="NCBI Taxonomy" id="1093897"/>
    <lineage>
        <taxon>Eukaryota</taxon>
        <taxon>Fungi</taxon>
        <taxon>Dikarya</taxon>
        <taxon>Ascomycota</taxon>
        <taxon>Pezizomycotina</taxon>
        <taxon>Sordariomycetes</taxon>
        <taxon>Sordariomycetidae</taxon>
        <taxon>Cephalothecales</taxon>
        <taxon>Cephalothecaceae</taxon>
        <taxon>Phialemonium</taxon>
    </lineage>
</organism>
<dbReference type="AlphaFoldDB" id="A0AAJ0CA30"/>
<keyword evidence="2" id="KW-1133">Transmembrane helix</keyword>
<dbReference type="RefSeq" id="XP_060288963.1">
    <property type="nucleotide sequence ID" value="XM_060423308.1"/>
</dbReference>
<dbReference type="Proteomes" id="UP001244011">
    <property type="component" value="Unassembled WGS sequence"/>
</dbReference>
<accession>A0AAJ0CA30</accession>
<comment type="caution">
    <text evidence="3">The sequence shown here is derived from an EMBL/GenBank/DDBJ whole genome shotgun (WGS) entry which is preliminary data.</text>
</comment>
<evidence type="ECO:0000256" key="2">
    <source>
        <dbReference type="SAM" id="Phobius"/>
    </source>
</evidence>
<reference evidence="3" key="1">
    <citation type="submission" date="2023-06" db="EMBL/GenBank/DDBJ databases">
        <title>Genome-scale phylogeny and comparative genomics of the fungal order Sordariales.</title>
        <authorList>
            <consortium name="Lawrence Berkeley National Laboratory"/>
            <person name="Hensen N."/>
            <person name="Bonometti L."/>
            <person name="Westerberg I."/>
            <person name="Brannstrom I.O."/>
            <person name="Guillou S."/>
            <person name="Cros-Aarteil S."/>
            <person name="Calhoun S."/>
            <person name="Haridas S."/>
            <person name="Kuo A."/>
            <person name="Mondo S."/>
            <person name="Pangilinan J."/>
            <person name="Riley R."/>
            <person name="Labutti K."/>
            <person name="Andreopoulos B."/>
            <person name="Lipzen A."/>
            <person name="Chen C."/>
            <person name="Yanf M."/>
            <person name="Daum C."/>
            <person name="Ng V."/>
            <person name="Clum A."/>
            <person name="Steindorff A."/>
            <person name="Ohm R."/>
            <person name="Martin F."/>
            <person name="Silar P."/>
            <person name="Natvig D."/>
            <person name="Lalanne C."/>
            <person name="Gautier V."/>
            <person name="Ament-Velasquez S.L."/>
            <person name="Kruys A."/>
            <person name="Hutchinson M.I."/>
            <person name="Powell A.J."/>
            <person name="Barry K."/>
            <person name="Miller A.N."/>
            <person name="Grigoriev I.V."/>
            <person name="Debuchy R."/>
            <person name="Gladieux P."/>
            <person name="Thoren M.H."/>
            <person name="Johannesson H."/>
        </authorList>
    </citation>
    <scope>NUCLEOTIDE SEQUENCE</scope>
    <source>
        <strain evidence="3">8032-3</strain>
    </source>
</reference>
<sequence>MAPFPQDPSLPGYISLSTEKLQSLAQDLNLQPTQTLKQVAAALQRRQSAPATTVTVVSDSGGGGGKGSSLSGGAIAGIVIGSIAGFLLLWWIVYSCTNMGAPPRGEPAAQQAAWYDGVRDEYPPRSPGRRSSRSRSHRRRSTEVRHSRPVAVVAGGSPRAPTYVYERDGRDARSGRSREHRSRSRY</sequence>
<name>A0AAJ0CA30_9PEZI</name>